<dbReference type="AlphaFoldDB" id="A0A316L211"/>
<keyword evidence="4" id="KW-1185">Reference proteome</keyword>
<evidence type="ECO:0000313" key="4">
    <source>
        <dbReference type="Proteomes" id="UP000245762"/>
    </source>
</evidence>
<protein>
    <submittedName>
        <fullName evidence="3">Universal stress protein</fullName>
    </submittedName>
</protein>
<dbReference type="Gene3D" id="3.40.50.620">
    <property type="entry name" value="HUPs"/>
    <property type="match status" value="2"/>
</dbReference>
<accession>A0A316L211</accession>
<dbReference type="PANTHER" id="PTHR46268:SF6">
    <property type="entry name" value="UNIVERSAL STRESS PROTEIN UP12"/>
    <property type="match status" value="1"/>
</dbReference>
<evidence type="ECO:0000313" key="3">
    <source>
        <dbReference type="EMBL" id="PWL40562.1"/>
    </source>
</evidence>
<dbReference type="InterPro" id="IPR006015">
    <property type="entry name" value="Universal_stress_UspA"/>
</dbReference>
<dbReference type="EMBL" id="QGEG01000001">
    <property type="protein sequence ID" value="PWL40562.1"/>
    <property type="molecule type" value="Genomic_DNA"/>
</dbReference>
<gene>
    <name evidence="3" type="ORF">DKG77_06300</name>
</gene>
<dbReference type="SUPFAM" id="SSF52402">
    <property type="entry name" value="Adenine nucleotide alpha hydrolases-like"/>
    <property type="match status" value="2"/>
</dbReference>
<evidence type="ECO:0000259" key="2">
    <source>
        <dbReference type="Pfam" id="PF00582"/>
    </source>
</evidence>
<comment type="similarity">
    <text evidence="1">Belongs to the universal stress protein A family.</text>
</comment>
<comment type="caution">
    <text evidence="3">The sequence shown here is derived from an EMBL/GenBank/DDBJ whole genome shotgun (WGS) entry which is preliminary data.</text>
</comment>
<dbReference type="RefSeq" id="WP_109661487.1">
    <property type="nucleotide sequence ID" value="NZ_QGEG01000001.1"/>
</dbReference>
<evidence type="ECO:0000256" key="1">
    <source>
        <dbReference type="ARBA" id="ARBA00008791"/>
    </source>
</evidence>
<dbReference type="Proteomes" id="UP000245762">
    <property type="component" value="Unassembled WGS sequence"/>
</dbReference>
<name>A0A316L211_9FLAO</name>
<dbReference type="InterPro" id="IPR014729">
    <property type="entry name" value="Rossmann-like_a/b/a_fold"/>
</dbReference>
<dbReference type="PANTHER" id="PTHR46268">
    <property type="entry name" value="STRESS RESPONSE PROTEIN NHAX"/>
    <property type="match status" value="1"/>
</dbReference>
<dbReference type="Pfam" id="PF00582">
    <property type="entry name" value="Usp"/>
    <property type="match status" value="1"/>
</dbReference>
<proteinExistence type="inferred from homology"/>
<feature type="domain" description="UspA" evidence="2">
    <location>
        <begin position="1"/>
        <end position="146"/>
    </location>
</feature>
<dbReference type="CDD" id="cd00293">
    <property type="entry name" value="USP-like"/>
    <property type="match status" value="1"/>
</dbReference>
<dbReference type="OrthoDB" id="9788959at2"/>
<dbReference type="InterPro" id="IPR006016">
    <property type="entry name" value="UspA"/>
</dbReference>
<reference evidence="3 4" key="1">
    <citation type="submission" date="2018-05" db="EMBL/GenBank/DDBJ databases">
        <title>Complete genome sequence of Flagellimonas aquimarina ECD12 isolated from seaweed Ecklonia cava.</title>
        <authorList>
            <person name="Choi S."/>
            <person name="Seong C."/>
        </authorList>
    </citation>
    <scope>NUCLEOTIDE SEQUENCE [LARGE SCALE GENOMIC DNA]</scope>
    <source>
        <strain evidence="3 4">ECD12</strain>
    </source>
</reference>
<organism evidence="3 4">
    <name type="scientific">Flagellimonas aquimarina</name>
    <dbReference type="NCBI Taxonomy" id="2201895"/>
    <lineage>
        <taxon>Bacteria</taxon>
        <taxon>Pseudomonadati</taxon>
        <taxon>Bacteroidota</taxon>
        <taxon>Flavobacteriia</taxon>
        <taxon>Flavobacteriales</taxon>
        <taxon>Flavobacteriaceae</taxon>
        <taxon>Flagellimonas</taxon>
    </lineage>
</organism>
<sequence>MKHILMLTDFSDNSWNAIRYALSMFKNIECTFYLLTINLLPSYTGAKTSVRANQEKLRKSILEQSEADLQYLLKRIEKSLPNSKHKFVTNVVYGSFVGTVKKMVSNYKIELIVMGTKGASGLKKIIVGSNTAAVLSKVDCPLLAVPENATYKKPREITFVTDFKVAFNHKMLDTLKEVTTLNNTSLSILNVLEKGKNLDDEQTSNKRFLNDSLNDLEHSFYTLSKAEVDEAVQCFVESRAIDMIVMVTKDRSFLQKILIKPTVKNISYHIETPFLVLHE</sequence>
<dbReference type="PRINTS" id="PR01438">
    <property type="entry name" value="UNVRSLSTRESS"/>
</dbReference>